<feature type="domain" description="4Fe-4S Mo/W bis-MGD-type" evidence="16">
    <location>
        <begin position="224"/>
        <end position="280"/>
    </location>
</feature>
<dbReference type="SMART" id="SM00926">
    <property type="entry name" value="Molybdop_Fe4S4"/>
    <property type="match status" value="1"/>
</dbReference>
<dbReference type="HOGENOM" id="CLU_000422_11_4_6"/>
<dbReference type="STRING" id="859654.BVAF_489"/>
<dbReference type="Pfam" id="PF10588">
    <property type="entry name" value="NADH-G_4Fe-4S_3"/>
    <property type="match status" value="1"/>
</dbReference>
<keyword evidence="19" id="KW-1185">Reference proteome</keyword>
<feature type="domain" description="2Fe-2S ferredoxin-type" evidence="15">
    <location>
        <begin position="1"/>
        <end position="86"/>
    </location>
</feature>
<dbReference type="PANTHER" id="PTHR43105">
    <property type="entry name" value="RESPIRATORY NITRATE REDUCTASE"/>
    <property type="match status" value="1"/>
</dbReference>
<dbReference type="Gene3D" id="3.30.200.210">
    <property type="match status" value="1"/>
</dbReference>
<keyword evidence="6 14" id="KW-0874">Quinone</keyword>
<protein>
    <recommendedName>
        <fullName evidence="14">NADH-quinone oxidoreductase</fullName>
        <ecNumber evidence="14">7.1.1.-</ecNumber>
    </recommendedName>
</protein>
<evidence type="ECO:0000256" key="8">
    <source>
        <dbReference type="ARBA" id="ARBA00022967"/>
    </source>
</evidence>
<evidence type="ECO:0000259" key="17">
    <source>
        <dbReference type="PROSITE" id="PS51839"/>
    </source>
</evidence>
<dbReference type="CDD" id="cd02771">
    <property type="entry name" value="MopB_NDH-1_NuoG2-N7"/>
    <property type="match status" value="1"/>
</dbReference>
<evidence type="ECO:0000256" key="9">
    <source>
        <dbReference type="ARBA" id="ARBA00023004"/>
    </source>
</evidence>
<evidence type="ECO:0000256" key="5">
    <source>
        <dbReference type="ARBA" id="ARBA00022714"/>
    </source>
</evidence>
<dbReference type="SUPFAM" id="SSF54862">
    <property type="entry name" value="4Fe-4S ferredoxins"/>
    <property type="match status" value="1"/>
</dbReference>
<dbReference type="OrthoDB" id="9810782at2"/>
<dbReference type="Gene3D" id="3.40.50.740">
    <property type="match status" value="1"/>
</dbReference>
<dbReference type="InterPro" id="IPR010228">
    <property type="entry name" value="NADH_UbQ_OxRdtase_Gsu"/>
</dbReference>
<evidence type="ECO:0000256" key="10">
    <source>
        <dbReference type="ARBA" id="ARBA00023014"/>
    </source>
</evidence>
<dbReference type="PROSITE" id="PS51669">
    <property type="entry name" value="4FE4S_MOW_BIS_MGD"/>
    <property type="match status" value="1"/>
</dbReference>
<evidence type="ECO:0000256" key="1">
    <source>
        <dbReference type="ARBA" id="ARBA00001966"/>
    </source>
</evidence>
<evidence type="ECO:0000256" key="7">
    <source>
        <dbReference type="ARBA" id="ARBA00022723"/>
    </source>
</evidence>
<dbReference type="CDD" id="cd02788">
    <property type="entry name" value="MopB_CT_NDH-1_NuoG2-N7"/>
    <property type="match status" value="1"/>
</dbReference>
<dbReference type="InterPro" id="IPR054351">
    <property type="entry name" value="NADH_UbQ_OxRdtase_ferredoxin"/>
</dbReference>
<dbReference type="Pfam" id="PF13510">
    <property type="entry name" value="Fer2_4"/>
    <property type="match status" value="1"/>
</dbReference>
<dbReference type="Pfam" id="PF04879">
    <property type="entry name" value="Molybdop_Fe4S4"/>
    <property type="match status" value="1"/>
</dbReference>
<dbReference type="SUPFAM" id="SSF54292">
    <property type="entry name" value="2Fe-2S ferredoxin-like"/>
    <property type="match status" value="1"/>
</dbReference>
<dbReference type="CDD" id="cd00207">
    <property type="entry name" value="fer2"/>
    <property type="match status" value="1"/>
</dbReference>
<dbReference type="PANTHER" id="PTHR43105:SF10">
    <property type="entry name" value="NADH-QUINONE OXIDOREDUCTASE SUBUNIT G"/>
    <property type="match status" value="1"/>
</dbReference>
<evidence type="ECO:0000256" key="4">
    <source>
        <dbReference type="ARBA" id="ARBA00022485"/>
    </source>
</evidence>
<dbReference type="InterPro" id="IPR006656">
    <property type="entry name" value="Mopterin_OxRdtase"/>
</dbReference>
<feature type="domain" description="4Fe-4S His(Cys)3-ligated-type" evidence="17">
    <location>
        <begin position="86"/>
        <end position="125"/>
    </location>
</feature>
<dbReference type="GO" id="GO:0008137">
    <property type="term" value="F:NADH dehydrogenase (ubiquinone) activity"/>
    <property type="evidence" value="ECO:0007669"/>
    <property type="project" value="UniProtKB-UniRule"/>
</dbReference>
<dbReference type="EC" id="7.1.1.-" evidence="14"/>
<evidence type="ECO:0000256" key="12">
    <source>
        <dbReference type="ARBA" id="ARBA00026021"/>
    </source>
</evidence>
<comment type="catalytic activity">
    <reaction evidence="13 14">
        <text>a quinone + NADH + 5 H(+)(in) = a quinol + NAD(+) + 4 H(+)(out)</text>
        <dbReference type="Rhea" id="RHEA:57888"/>
        <dbReference type="ChEBI" id="CHEBI:15378"/>
        <dbReference type="ChEBI" id="CHEBI:24646"/>
        <dbReference type="ChEBI" id="CHEBI:57540"/>
        <dbReference type="ChEBI" id="CHEBI:57945"/>
        <dbReference type="ChEBI" id="CHEBI:132124"/>
    </reaction>
</comment>
<evidence type="ECO:0000256" key="14">
    <source>
        <dbReference type="RuleBase" id="RU003525"/>
    </source>
</evidence>
<dbReference type="InterPro" id="IPR036010">
    <property type="entry name" value="2Fe-2S_ferredoxin-like_sf"/>
</dbReference>
<dbReference type="Gene3D" id="3.10.20.740">
    <property type="match status" value="1"/>
</dbReference>
<dbReference type="Pfam" id="PF00384">
    <property type="entry name" value="Molybdopterin"/>
    <property type="match status" value="1"/>
</dbReference>
<evidence type="ECO:0000256" key="11">
    <source>
        <dbReference type="ARBA" id="ARBA00023027"/>
    </source>
</evidence>
<evidence type="ECO:0000313" key="18">
    <source>
        <dbReference type="EMBL" id="ADV33875.1"/>
    </source>
</evidence>
<accession>E8Q751</accession>
<dbReference type="GO" id="GO:0003954">
    <property type="term" value="F:NADH dehydrogenase activity"/>
    <property type="evidence" value="ECO:0007669"/>
    <property type="project" value="TreeGrafter"/>
</dbReference>
<dbReference type="GO" id="GO:0046872">
    <property type="term" value="F:metal ion binding"/>
    <property type="evidence" value="ECO:0007669"/>
    <property type="project" value="UniProtKB-UniRule"/>
</dbReference>
<evidence type="ECO:0000256" key="3">
    <source>
        <dbReference type="ARBA" id="ARBA00005404"/>
    </source>
</evidence>
<organism evidence="18 19">
    <name type="scientific">Blochmanniella vafra (strain BVAF)</name>
    <dbReference type="NCBI Taxonomy" id="859654"/>
    <lineage>
        <taxon>Bacteria</taxon>
        <taxon>Pseudomonadati</taxon>
        <taxon>Pseudomonadota</taxon>
        <taxon>Gammaproteobacteria</taxon>
        <taxon>Enterobacterales</taxon>
        <taxon>Enterobacteriaceae</taxon>
        <taxon>ant endosymbionts</taxon>
        <taxon>Candidatus Blochmanniella</taxon>
    </lineage>
</organism>
<dbReference type="PROSITE" id="PS00641">
    <property type="entry name" value="COMPLEX1_75K_1"/>
    <property type="match status" value="1"/>
</dbReference>
<evidence type="ECO:0000256" key="2">
    <source>
        <dbReference type="ARBA" id="ARBA00002378"/>
    </source>
</evidence>
<dbReference type="InterPro" id="IPR006963">
    <property type="entry name" value="Mopterin_OxRdtase_4Fe-4S_dom"/>
</dbReference>
<dbReference type="PROSITE" id="PS00642">
    <property type="entry name" value="COMPLEX1_75K_2"/>
    <property type="match status" value="1"/>
</dbReference>
<dbReference type="InterPro" id="IPR000283">
    <property type="entry name" value="NADH_UbQ_OxRdtase_75kDa_su_CS"/>
</dbReference>
<name>E8Q751_BLOVB</name>
<dbReference type="NCBIfam" id="TIGR01973">
    <property type="entry name" value="NuoG"/>
    <property type="match status" value="1"/>
</dbReference>
<comment type="function">
    <text evidence="2">NDH-1 shuttles electrons from NADH, via FMN and iron-sulfur (Fe-S) centers, to quinones in the respiratory chain. The immediate electron acceptor for the enzyme in this species is believed to be ubiquinone. Couples the redox reaction to proton translocation (for every two electrons transferred, four hydrogen ions are translocated across the cytoplasmic membrane), and thus conserves the redox energy in a proton gradient.</text>
</comment>
<keyword evidence="11 14" id="KW-0520">NAD</keyword>
<evidence type="ECO:0000259" key="15">
    <source>
        <dbReference type="PROSITE" id="PS51085"/>
    </source>
</evidence>
<evidence type="ECO:0000259" key="16">
    <source>
        <dbReference type="PROSITE" id="PS51669"/>
    </source>
</evidence>
<keyword evidence="8 14" id="KW-1278">Translocase</keyword>
<dbReference type="GO" id="GO:0051537">
    <property type="term" value="F:2 iron, 2 sulfur cluster binding"/>
    <property type="evidence" value="ECO:0007669"/>
    <property type="project" value="UniProtKB-UniRule"/>
</dbReference>
<comment type="function">
    <text evidence="14">NDH-1 shuttles electrons from NADH, via FMN and iron-sulfur (Fe-S) centers, to quinones in the respiratory chain. Couples the redox reaction to proton translocation (for every two electrons transferred, four hydrogen ions are translocated across the cytoplasmic membrane), and thus conserves the redox energy in a proton gradient.</text>
</comment>
<dbReference type="GO" id="GO:0048038">
    <property type="term" value="F:quinone binding"/>
    <property type="evidence" value="ECO:0007669"/>
    <property type="project" value="UniProtKB-UniRule"/>
</dbReference>
<keyword evidence="4 14" id="KW-0004">4Fe-4S</keyword>
<dbReference type="GO" id="GO:0042773">
    <property type="term" value="P:ATP synthesis coupled electron transport"/>
    <property type="evidence" value="ECO:0007669"/>
    <property type="project" value="InterPro"/>
</dbReference>
<evidence type="ECO:0000256" key="6">
    <source>
        <dbReference type="ARBA" id="ARBA00022719"/>
    </source>
</evidence>
<dbReference type="KEGG" id="bva:BVAF_489"/>
<dbReference type="Proteomes" id="UP000007464">
    <property type="component" value="Chromosome"/>
</dbReference>
<dbReference type="InterPro" id="IPR050123">
    <property type="entry name" value="Prok_molybdopt-oxidoreductase"/>
</dbReference>
<keyword evidence="7 14" id="KW-0479">Metal-binding</keyword>
<keyword evidence="10 14" id="KW-0411">Iron-sulfur</keyword>
<reference evidence="18 19" key="1">
    <citation type="journal article" date="2010" name="BMC Genomics">
        <title>Unprecedented loss of ammonia assimilation capability in a urease-encoding bacterial mutualist.</title>
        <authorList>
            <person name="Williams L.E."/>
            <person name="Wernegreen J.J."/>
        </authorList>
    </citation>
    <scope>NUCLEOTIDE SEQUENCE [LARGE SCALE GENOMIC DNA]</scope>
    <source>
        <strain evidence="18 19">BVAF</strain>
    </source>
</reference>
<dbReference type="Pfam" id="PF22117">
    <property type="entry name" value="Fer4_Nqo3"/>
    <property type="match status" value="1"/>
</dbReference>
<keyword evidence="9 14" id="KW-0408">Iron</keyword>
<sequence length="940" mass="107213">MMIPVYIEGKKYFVDKSKNILDVCLSLGFDIPYFCWHPELGSIGSCRQCAVKLYKNDTINVHSGRLVMSCMTPVEKDMYVSIFEEELKEFRKSILELLMINHPHDCPVCEEGGNCHLQDMTVMTGHVFRRYRFTKRTHYNQYLGPFISHEMNRCITCYRCIRYYRDYAGGDDLGVFGIHDNIYFGRVQDGILENEFSGNLVEICPTGVFTDKTQSKNYTRKWDVTFAPSICQQCSVGCNIIVGERYGKLCRVENRYNGEINGYFLCDRGRFGCGYVNISNRPTNPLKQYHNNCYIKINSGNAIEDSVNFLKDSKKIIGIGSSRASIESNFALRNLVGADNFYSGVNSSEQERLLLILEILNNSGIHVPSVREIEDYDAILILGEDITQTGARVALSVRQAVKRKLSKIAESEGIFDWQSISVTNLSQNVQYPLLIIGFDRTKLDDLAMVTYYDSALNQARFCFSVAHALNSTDFFVKDFSTELNVKLNLVVQQLKKARKPLIISGSNAGSKELIIAAANIAVSLKKIKKDAGILFITQDVNSIGLAMMTDKSLDDAFDVLCADDSSNITAGSSLSRTTVIVLENDLYRYISMKRISNMLKNINYLIVLDHQYNLIQEKASLVLPVANFVESDGTVVNYEGRAQRFFRLYDPNFYTKNTEILESWRWLYLIHDAYTNCIRTEKLHLDDVINSVVYCFPELIGIKYAAPESNFRVHGQKIAQSTHRYSGRTSMHSNLNIHEPCISKNNETMFTFSMEGNHRNTKSLYNQVAFAWAPGWNSPQSWNKFQDQVGGNLYPKDPGIRLFNGVSHKNCKNNDGDIYKRTRWFDMMIPKIDSVNNENRWLIAPYWHLFGSDCMSQRTRCIQDCMPPVYAMISSLDADRFNLKEAIYVQFMCGGYSFRLPIKISVNLPQKHIGLPIGFPGVPVFFLGMYVESIEGFFKE</sequence>
<gene>
    <name evidence="18" type="primary">nuoG</name>
    <name evidence="18" type="ordered locus">BVAF_489</name>
</gene>
<dbReference type="RefSeq" id="WP_013516800.1">
    <property type="nucleotide sequence ID" value="NC_014909.2"/>
</dbReference>
<dbReference type="GO" id="GO:0016020">
    <property type="term" value="C:membrane"/>
    <property type="evidence" value="ECO:0007669"/>
    <property type="project" value="InterPro"/>
</dbReference>
<dbReference type="InterPro" id="IPR019574">
    <property type="entry name" value="NADH_UbQ_OxRdtase_Gsu_4Fe4S-bd"/>
</dbReference>
<dbReference type="InterPro" id="IPR001041">
    <property type="entry name" value="2Fe-2S_ferredoxin-type"/>
</dbReference>
<evidence type="ECO:0000313" key="19">
    <source>
        <dbReference type="Proteomes" id="UP000007464"/>
    </source>
</evidence>
<dbReference type="SMART" id="SM00929">
    <property type="entry name" value="NADH-G_4Fe-4S_3"/>
    <property type="match status" value="1"/>
</dbReference>
<proteinExistence type="inferred from homology"/>
<keyword evidence="5 14" id="KW-0001">2Fe-2S</keyword>
<dbReference type="FunFam" id="3.10.20.740:FF:000002">
    <property type="entry name" value="NADH-quinone oxidoreductase"/>
    <property type="match status" value="1"/>
</dbReference>
<dbReference type="PROSITE" id="PS51839">
    <property type="entry name" value="4FE4S_HC3"/>
    <property type="match status" value="1"/>
</dbReference>
<dbReference type="EMBL" id="CP002189">
    <property type="protein sequence ID" value="ADV33875.1"/>
    <property type="molecule type" value="Genomic_DNA"/>
</dbReference>
<dbReference type="GO" id="GO:0051539">
    <property type="term" value="F:4 iron, 4 sulfur cluster binding"/>
    <property type="evidence" value="ECO:0007669"/>
    <property type="project" value="UniProtKB-KW"/>
</dbReference>
<comment type="cofactor">
    <cofactor evidence="1 14">
        <name>[4Fe-4S] cluster</name>
        <dbReference type="ChEBI" id="CHEBI:49883"/>
    </cofactor>
</comment>
<dbReference type="SUPFAM" id="SSF53706">
    <property type="entry name" value="Formate dehydrogenase/DMSO reductase, domains 1-3"/>
    <property type="match status" value="1"/>
</dbReference>
<comment type="similarity">
    <text evidence="3 14">Belongs to the complex I 75 kDa subunit family.</text>
</comment>
<evidence type="ECO:0000256" key="13">
    <source>
        <dbReference type="ARBA" id="ARBA00047712"/>
    </source>
</evidence>
<comment type="subunit">
    <text evidence="12">Composed of 13 different subunits. Subunits NuoCD, E, F, and G constitute the peripheral sector of the complex.</text>
</comment>
<dbReference type="PROSITE" id="PS51085">
    <property type="entry name" value="2FE2S_FER_2"/>
    <property type="match status" value="1"/>
</dbReference>
<dbReference type="AlphaFoldDB" id="E8Q751"/>
<comment type="cofactor">
    <cofactor evidence="14">
        <name>[2Fe-2S] cluster</name>
        <dbReference type="ChEBI" id="CHEBI:190135"/>
    </cofactor>
    <text evidence="14">Binds 1 [2Fe-2S] cluster per subunit.</text>
</comment>
<dbReference type="PROSITE" id="PS00643">
    <property type="entry name" value="COMPLEX1_75K_3"/>
    <property type="match status" value="1"/>
</dbReference>